<evidence type="ECO:0000313" key="6">
    <source>
        <dbReference type="Proteomes" id="UP000319908"/>
    </source>
</evidence>
<keyword evidence="3" id="KW-0472">Membrane</keyword>
<feature type="transmembrane region" description="Helical" evidence="3">
    <location>
        <begin position="983"/>
        <end position="1014"/>
    </location>
</feature>
<keyword evidence="3" id="KW-0812">Transmembrane</keyword>
<dbReference type="Pfam" id="PF00498">
    <property type="entry name" value="FHA"/>
    <property type="match status" value="1"/>
</dbReference>
<feature type="compositionally biased region" description="Polar residues" evidence="2">
    <location>
        <begin position="772"/>
        <end position="781"/>
    </location>
</feature>
<dbReference type="Proteomes" id="UP000319908">
    <property type="component" value="Unassembled WGS sequence"/>
</dbReference>
<feature type="domain" description="FHA" evidence="4">
    <location>
        <begin position="54"/>
        <end position="115"/>
    </location>
</feature>
<evidence type="ECO:0000256" key="1">
    <source>
        <dbReference type="SAM" id="Coils"/>
    </source>
</evidence>
<dbReference type="CDD" id="cd00060">
    <property type="entry name" value="FHA"/>
    <property type="match status" value="1"/>
</dbReference>
<evidence type="ECO:0000313" key="5">
    <source>
        <dbReference type="EMBL" id="TWU16648.1"/>
    </source>
</evidence>
<dbReference type="InterPro" id="IPR008984">
    <property type="entry name" value="SMAD_FHA_dom_sf"/>
</dbReference>
<dbReference type="InterPro" id="IPR000253">
    <property type="entry name" value="FHA_dom"/>
</dbReference>
<protein>
    <submittedName>
        <fullName evidence="5">Chromosome partition protein Smc</fullName>
    </submittedName>
</protein>
<feature type="coiled-coil region" evidence="1">
    <location>
        <begin position="183"/>
        <end position="220"/>
    </location>
</feature>
<proteinExistence type="predicted"/>
<accession>A0A5C6BXP8</accession>
<keyword evidence="3" id="KW-1133">Transmembrane helix</keyword>
<dbReference type="PANTHER" id="PTHR23159:SF31">
    <property type="entry name" value="CENTROSOME-ASSOCIATED PROTEIN CEP250 ISOFORM X1"/>
    <property type="match status" value="1"/>
</dbReference>
<dbReference type="PANTHER" id="PTHR23159">
    <property type="entry name" value="CENTROSOMAL PROTEIN 2"/>
    <property type="match status" value="1"/>
</dbReference>
<reference evidence="5 6" key="1">
    <citation type="journal article" date="2020" name="Antonie Van Leeuwenhoek">
        <title>Rhodopirellula heiligendammensis sp. nov., Rhodopirellula pilleata sp. nov., and Rhodopirellula solitaria sp. nov. isolated from natural or artificial marine surfaces in Northern Germany and California, USA, and emended description of the genus Rhodopirellula.</title>
        <authorList>
            <person name="Kallscheuer N."/>
            <person name="Wiegand S."/>
            <person name="Jogler M."/>
            <person name="Boedeker C."/>
            <person name="Peeters S.H."/>
            <person name="Rast P."/>
            <person name="Heuer A."/>
            <person name="Jetten M.S.M."/>
            <person name="Rohde M."/>
            <person name="Jogler C."/>
        </authorList>
    </citation>
    <scope>NUCLEOTIDE SEQUENCE [LARGE SCALE GENOMIC DNA]</scope>
    <source>
        <strain evidence="5 6">Poly21</strain>
    </source>
</reference>
<evidence type="ECO:0000256" key="2">
    <source>
        <dbReference type="SAM" id="MobiDB-lite"/>
    </source>
</evidence>
<comment type="caution">
    <text evidence="5">The sequence shown here is derived from an EMBL/GenBank/DDBJ whole genome shotgun (WGS) entry which is preliminary data.</text>
</comment>
<evidence type="ECO:0000256" key="3">
    <source>
        <dbReference type="SAM" id="Phobius"/>
    </source>
</evidence>
<keyword evidence="1" id="KW-0175">Coiled coil</keyword>
<sequence length="1048" mass="117585">MVANEDTQTSSIASIALDSWATTPSRWRHPSEIEFRVRRRGQPTRRLRLPGARYTLGSGTGCSIPLEDPSLRPLHAVLIRDEERILVRAYSVPFQINNDRVTEGLLSAGDRLRLGAYEFELLDTALDAANTVPPETSQGGSGDEVPCDAEQDAWSKSFHEEAKQWRALKQDTQRREEWCETRERELQEQEASLTEKMETLRAREENLQTQESAAAEVRDEFLQHYQELLGHRADLKRQQEELATGREHLRLQQDRLDGRDRLHRQQLDKLIGEQEQFKRAEVISQKRLAESEEQLQLSRQQAETATSAVAQMREKFTSLSEQLKQLSQHQASLQQLEIQRNREHQHQTEELELARDEALAQCDYVSAQCENVTAQRDEIASQRDELAVQRDELLAERDDIAIERDDVAMERDEIKTRCQELELIQTQLRLEIEELQGEIARTRMDAETLEQECWEARHTISDLEDTIRDQDDRYETDRESWTSEVDALRKNIDELSLDLETAQAQLAQLREENTRLADQLIGATAERDEARAEREAAMEQCQVAQQACDSAKTDCETARRELETARFDVKIARQERDDAAAIRDQLVAQLQEQTANQDELTQQHEELATEKAAWAEQKLNADRRYQEARAHLADAREKCERAVRARDEADAARLAAEEKLAIATADLQAMQAERDLAIAGQDDLRRQRDHALQDAKDTRELFDRSNRDHDDTLELIERLEQKTREVMGAFESEHPPVESPRLSLLDHEIQSVAAADAELNTPTELAVADDTPTVSSTSLPSGLSEPLDTDDAWPTYTSTQSEPETELEDDVATVLGQSSVSEACEEAATASSDETHPVDESINAPLEIAQLKISLPVVATDDQASETAAPAEDDSIEAYMNRLLQRVQGRITEAVPHPAQSELEDAEEPEQLSIAATNNAAAHSTIQFSDYVTDRNDDPTTPPPVEKVAATTEQPSGPSVRSVATRHPKSTTQSTFKFAQTAIALLCGLAAVVLVTLPMLKMVAAAAAVLIAVISAKEAIALRTTVIRPSSVNRASSKNDVVARKAAA</sequence>
<dbReference type="EMBL" id="SJPU01000002">
    <property type="protein sequence ID" value="TWU16648.1"/>
    <property type="molecule type" value="Genomic_DNA"/>
</dbReference>
<gene>
    <name evidence="5" type="primary">smc_4</name>
    <name evidence="5" type="ORF">Poly21_38530</name>
</gene>
<name>A0A5C6BXP8_9BACT</name>
<feature type="coiled-coil region" evidence="1">
    <location>
        <begin position="288"/>
        <end position="673"/>
    </location>
</feature>
<dbReference type="Gene3D" id="2.60.200.20">
    <property type="match status" value="1"/>
</dbReference>
<dbReference type="SUPFAM" id="SSF49879">
    <property type="entry name" value="SMAD/FHA domain"/>
    <property type="match status" value="1"/>
</dbReference>
<keyword evidence="6" id="KW-1185">Reference proteome</keyword>
<dbReference type="AlphaFoldDB" id="A0A5C6BXP8"/>
<feature type="region of interest" description="Disordered" evidence="2">
    <location>
        <begin position="763"/>
        <end position="809"/>
    </location>
</feature>
<evidence type="ECO:0000259" key="4">
    <source>
        <dbReference type="Pfam" id="PF00498"/>
    </source>
</evidence>
<feature type="region of interest" description="Disordered" evidence="2">
    <location>
        <begin position="932"/>
        <end position="968"/>
    </location>
</feature>
<organism evidence="5 6">
    <name type="scientific">Allorhodopirellula heiligendammensis</name>
    <dbReference type="NCBI Taxonomy" id="2714739"/>
    <lineage>
        <taxon>Bacteria</taxon>
        <taxon>Pseudomonadati</taxon>
        <taxon>Planctomycetota</taxon>
        <taxon>Planctomycetia</taxon>
        <taxon>Pirellulales</taxon>
        <taxon>Pirellulaceae</taxon>
        <taxon>Allorhodopirellula</taxon>
    </lineage>
</organism>